<dbReference type="GO" id="GO:0003676">
    <property type="term" value="F:nucleic acid binding"/>
    <property type="evidence" value="ECO:0007669"/>
    <property type="project" value="InterPro"/>
</dbReference>
<protein>
    <recommendedName>
        <fullName evidence="7">Aspartate--tRNA(Asp/Asn) ligase</fullName>
        <ecNumber evidence="7">6.1.1.23</ecNumber>
    </recommendedName>
    <alternativeName>
        <fullName evidence="7">Aspartyl-tRNA synthetase</fullName>
        <shortName evidence="7">AspRS</shortName>
    </alternativeName>
    <alternativeName>
        <fullName evidence="7">Non-discriminating aspartyl-tRNA synthetase</fullName>
        <shortName evidence="7">ND-AspRS</shortName>
    </alternativeName>
</protein>
<dbReference type="PROSITE" id="PS50862">
    <property type="entry name" value="AA_TRNA_LIGASE_II"/>
    <property type="match status" value="1"/>
</dbReference>
<dbReference type="Gene3D" id="3.30.1360.30">
    <property type="entry name" value="GAD-like domain"/>
    <property type="match status" value="1"/>
</dbReference>
<keyword evidence="7" id="KW-0963">Cytoplasm</keyword>
<dbReference type="GO" id="GO:0005737">
    <property type="term" value="C:cytoplasm"/>
    <property type="evidence" value="ECO:0007669"/>
    <property type="project" value="UniProtKB-SubCell"/>
</dbReference>
<dbReference type="Gene3D" id="2.40.50.140">
    <property type="entry name" value="Nucleic acid-binding proteins"/>
    <property type="match status" value="1"/>
</dbReference>
<evidence type="ECO:0000313" key="9">
    <source>
        <dbReference type="EMBL" id="SDL39740.1"/>
    </source>
</evidence>
<evidence type="ECO:0000256" key="5">
    <source>
        <dbReference type="ARBA" id="ARBA00022917"/>
    </source>
</evidence>
<organism evidence="9 10">
    <name type="scientific">Halarsenatibacter silvermanii</name>
    <dbReference type="NCBI Taxonomy" id="321763"/>
    <lineage>
        <taxon>Bacteria</taxon>
        <taxon>Bacillati</taxon>
        <taxon>Bacillota</taxon>
        <taxon>Clostridia</taxon>
        <taxon>Halanaerobiales</taxon>
        <taxon>Halarsenatibacteraceae</taxon>
        <taxon>Halarsenatibacter</taxon>
    </lineage>
</organism>
<dbReference type="NCBIfam" id="TIGR00459">
    <property type="entry name" value="aspS_bact"/>
    <property type="match status" value="1"/>
</dbReference>
<dbReference type="Pfam" id="PF02938">
    <property type="entry name" value="GAD"/>
    <property type="match status" value="1"/>
</dbReference>
<comment type="catalytic activity">
    <reaction evidence="7">
        <text>tRNA(Asx) + L-aspartate + ATP = L-aspartyl-tRNA(Asx) + AMP + diphosphate</text>
        <dbReference type="Rhea" id="RHEA:18349"/>
        <dbReference type="Rhea" id="RHEA-COMP:9710"/>
        <dbReference type="Rhea" id="RHEA-COMP:9711"/>
        <dbReference type="ChEBI" id="CHEBI:29991"/>
        <dbReference type="ChEBI" id="CHEBI:30616"/>
        <dbReference type="ChEBI" id="CHEBI:33019"/>
        <dbReference type="ChEBI" id="CHEBI:78442"/>
        <dbReference type="ChEBI" id="CHEBI:78516"/>
        <dbReference type="ChEBI" id="CHEBI:456215"/>
        <dbReference type="EC" id="6.1.1.23"/>
    </reaction>
</comment>
<feature type="binding site" evidence="7">
    <location>
        <begin position="548"/>
        <end position="551"/>
    </location>
    <ligand>
        <name>ATP</name>
        <dbReference type="ChEBI" id="CHEBI:30616"/>
    </ligand>
</feature>
<feature type="binding site" evidence="7">
    <location>
        <position position="496"/>
    </location>
    <ligand>
        <name>ATP</name>
        <dbReference type="ChEBI" id="CHEBI:30616"/>
    </ligand>
</feature>
<dbReference type="SUPFAM" id="SSF55261">
    <property type="entry name" value="GAD domain-like"/>
    <property type="match status" value="1"/>
</dbReference>
<evidence type="ECO:0000259" key="8">
    <source>
        <dbReference type="PROSITE" id="PS50862"/>
    </source>
</evidence>
<feature type="region of interest" description="Aspartate" evidence="7">
    <location>
        <begin position="214"/>
        <end position="217"/>
    </location>
</feature>
<keyword evidence="2 7" id="KW-0436">Ligase</keyword>
<dbReference type="EMBL" id="FNGO01000004">
    <property type="protein sequence ID" value="SDL39740.1"/>
    <property type="molecule type" value="Genomic_DNA"/>
</dbReference>
<feature type="binding site" evidence="7">
    <location>
        <position position="503"/>
    </location>
    <ligand>
        <name>L-aspartate</name>
        <dbReference type="ChEBI" id="CHEBI:29991"/>
    </ligand>
</feature>
<dbReference type="InterPro" id="IPR004115">
    <property type="entry name" value="GAD-like_sf"/>
</dbReference>
<dbReference type="InterPro" id="IPR047089">
    <property type="entry name" value="Asp-tRNA-ligase_1_N"/>
</dbReference>
<proteinExistence type="inferred from homology"/>
<keyword evidence="3 7" id="KW-0547">Nucleotide-binding</keyword>
<comment type="subunit">
    <text evidence="7">Homodimer.</text>
</comment>
<evidence type="ECO:0000256" key="2">
    <source>
        <dbReference type="ARBA" id="ARBA00022598"/>
    </source>
</evidence>
<dbReference type="GO" id="GO:0140096">
    <property type="term" value="F:catalytic activity, acting on a protein"/>
    <property type="evidence" value="ECO:0007669"/>
    <property type="project" value="UniProtKB-ARBA"/>
</dbReference>
<feature type="binding site" evidence="7">
    <location>
        <position position="190"/>
    </location>
    <ligand>
        <name>L-aspartate</name>
        <dbReference type="ChEBI" id="CHEBI:29991"/>
    </ligand>
</feature>
<gene>
    <name evidence="7" type="primary">aspS</name>
    <name evidence="9" type="ORF">SAMN04488692_10462</name>
</gene>
<dbReference type="GO" id="GO:0006422">
    <property type="term" value="P:aspartyl-tRNA aminoacylation"/>
    <property type="evidence" value="ECO:0007669"/>
    <property type="project" value="UniProtKB-UniRule"/>
</dbReference>
<dbReference type="AlphaFoldDB" id="A0A1G9JQA6"/>
<evidence type="ECO:0000256" key="4">
    <source>
        <dbReference type="ARBA" id="ARBA00022840"/>
    </source>
</evidence>
<comment type="caution">
    <text evidence="7">Lacks conserved residue(s) required for the propagation of feature annotation.</text>
</comment>
<evidence type="ECO:0000256" key="6">
    <source>
        <dbReference type="ARBA" id="ARBA00023146"/>
    </source>
</evidence>
<dbReference type="OrthoDB" id="9802326at2"/>
<comment type="function">
    <text evidence="7">Aspartyl-tRNA synthetase with relaxed tRNA specificity since it is able to aspartylate not only its cognate tRNA(Asp) but also tRNA(Asn). Reaction proceeds in two steps: L-aspartate is first activated by ATP to form Asp-AMP and then transferred to the acceptor end of tRNA(Asp/Asn).</text>
</comment>
<dbReference type="HAMAP" id="MF_00044">
    <property type="entry name" value="Asp_tRNA_synth_type1"/>
    <property type="match status" value="1"/>
</dbReference>
<evidence type="ECO:0000256" key="3">
    <source>
        <dbReference type="ARBA" id="ARBA00022741"/>
    </source>
</evidence>
<dbReference type="RefSeq" id="WP_089758513.1">
    <property type="nucleotide sequence ID" value="NZ_FNGO01000004.1"/>
</dbReference>
<feature type="binding site" evidence="7">
    <location>
        <position position="245"/>
    </location>
    <ligand>
        <name>ATP</name>
        <dbReference type="ChEBI" id="CHEBI:30616"/>
    </ligand>
</feature>
<sequence>MQSREAENINVEEEYKRRTHRCEEIGTGLTGEEITVNGWVQRLRDHGSLLFIDLRDRSGVIQVVFDQSVDKELFAKAENLGSEDVISVTGIISSRPEENINPEITTGKVELEADRLELISHSQTPPFEVEDKTRATERVRLEHRYLDLRRPRMLEIMKKKHQVMQATRNFLSTSGYWEIETPILTKSTPEGARDYLVPSRLHRGNFYALPQSPQLFKQLLMAGGVEQYFQIAKCFRDEDLRANRQPEFMQIDIETSFIDVESFMSEMENLMGEIFAVADIEIPEKFDVISYQEAMERYGSDSPDTRFDLEIEDLSDIFSDSDFNLFSDTIAEGGTVRGIKLADGADMSRSQIDKYEDFVKELGAAGLINFAVKETEIASPVAKFISSEELKSLKNKLSAEKGDMIFVIAGEIDLTLKCLGDLRLKLAEDYSLIPENEYDFLWVVDFPLFGYNKKEDRIESEHHPFAAPLPEDEEMISENPLDVRSQAYDMVINGEEVGGGSVRISDADLQKEVFELLGFSPEEVEEKFGFMIEALEHGAPPHGGIAFGLDRIVMLLTGSDSIRDVIAFPKTQNASSPLTGAPGEVTGKQLEELNLKVDDK</sequence>
<keyword evidence="4 7" id="KW-0067">ATP-binding</keyword>
<dbReference type="GO" id="GO:0050560">
    <property type="term" value="F:aspartate-tRNA(Asn) ligase activity"/>
    <property type="evidence" value="ECO:0007669"/>
    <property type="project" value="UniProtKB-EC"/>
</dbReference>
<dbReference type="CDD" id="cd00777">
    <property type="entry name" value="AspRS_core"/>
    <property type="match status" value="1"/>
</dbReference>
<dbReference type="InterPro" id="IPR004364">
    <property type="entry name" value="Aa-tRNA-synt_II"/>
</dbReference>
<feature type="binding site" evidence="7">
    <location>
        <begin position="236"/>
        <end position="238"/>
    </location>
    <ligand>
        <name>ATP</name>
        <dbReference type="ChEBI" id="CHEBI:30616"/>
    </ligand>
</feature>
<accession>A0A1G9JQA6</accession>
<dbReference type="SUPFAM" id="SSF50249">
    <property type="entry name" value="Nucleic acid-binding proteins"/>
    <property type="match status" value="1"/>
</dbReference>
<evidence type="ECO:0000256" key="1">
    <source>
        <dbReference type="ARBA" id="ARBA00006303"/>
    </source>
</evidence>
<dbReference type="PANTHER" id="PTHR22594">
    <property type="entry name" value="ASPARTYL/LYSYL-TRNA SYNTHETASE"/>
    <property type="match status" value="1"/>
</dbReference>
<dbReference type="Gene3D" id="3.30.930.10">
    <property type="entry name" value="Bira Bifunctional Protein, Domain 2"/>
    <property type="match status" value="1"/>
</dbReference>
<dbReference type="Pfam" id="PF00152">
    <property type="entry name" value="tRNA-synt_2"/>
    <property type="match status" value="1"/>
</dbReference>
<dbReference type="PRINTS" id="PR01042">
    <property type="entry name" value="TRNASYNTHASP"/>
</dbReference>
<dbReference type="Proteomes" id="UP000199476">
    <property type="component" value="Unassembled WGS sequence"/>
</dbReference>
<comment type="subcellular location">
    <subcellularLocation>
        <location evidence="7">Cytoplasm</location>
    </subcellularLocation>
</comment>
<dbReference type="GO" id="GO:0005524">
    <property type="term" value="F:ATP binding"/>
    <property type="evidence" value="ECO:0007669"/>
    <property type="project" value="UniProtKB-UniRule"/>
</dbReference>
<dbReference type="EC" id="6.1.1.23" evidence="7"/>
<name>A0A1G9JQA6_9FIRM</name>
<dbReference type="InterPro" id="IPR012340">
    <property type="entry name" value="NA-bd_OB-fold"/>
</dbReference>
<feature type="binding site" evidence="7">
    <location>
        <position position="462"/>
    </location>
    <ligand>
        <name>L-aspartate</name>
        <dbReference type="ChEBI" id="CHEBI:29991"/>
    </ligand>
</feature>
<dbReference type="PANTHER" id="PTHR22594:SF5">
    <property type="entry name" value="ASPARTATE--TRNA LIGASE, MITOCHONDRIAL"/>
    <property type="match status" value="1"/>
</dbReference>
<dbReference type="GO" id="GO:0004815">
    <property type="term" value="F:aspartate-tRNA ligase activity"/>
    <property type="evidence" value="ECO:0007669"/>
    <property type="project" value="UniProtKB-UniRule"/>
</dbReference>
<reference evidence="9 10" key="1">
    <citation type="submission" date="2016-10" db="EMBL/GenBank/DDBJ databases">
        <authorList>
            <person name="de Groot N.N."/>
        </authorList>
    </citation>
    <scope>NUCLEOTIDE SEQUENCE [LARGE SCALE GENOMIC DNA]</scope>
    <source>
        <strain evidence="9 10">SLAS-1</strain>
    </source>
</reference>
<feature type="domain" description="Aminoacyl-transfer RNA synthetases class-II family profile" evidence="8">
    <location>
        <begin position="163"/>
        <end position="569"/>
    </location>
</feature>
<dbReference type="STRING" id="321763.SAMN04488692_10462"/>
<evidence type="ECO:0000256" key="7">
    <source>
        <dbReference type="HAMAP-Rule" id="MF_00044"/>
    </source>
</evidence>
<dbReference type="InterPro" id="IPR047090">
    <property type="entry name" value="AspRS_core"/>
</dbReference>
<evidence type="ECO:0000313" key="10">
    <source>
        <dbReference type="Proteomes" id="UP000199476"/>
    </source>
</evidence>
<dbReference type="InterPro" id="IPR004365">
    <property type="entry name" value="NA-bd_OB_tRNA"/>
</dbReference>
<keyword evidence="10" id="KW-1185">Reference proteome</keyword>
<feature type="site" description="Important for tRNA non-discrimination" evidence="7">
    <location>
        <position position="46"/>
    </location>
</feature>
<keyword evidence="5 7" id="KW-0648">Protein biosynthesis</keyword>
<keyword evidence="6 7" id="KW-0030">Aminoacyl-tRNA synthetase</keyword>
<dbReference type="InterPro" id="IPR045864">
    <property type="entry name" value="aa-tRNA-synth_II/BPL/LPL"/>
</dbReference>
<dbReference type="SUPFAM" id="SSF55681">
    <property type="entry name" value="Class II aaRS and biotin synthetases"/>
    <property type="match status" value="1"/>
</dbReference>
<comment type="similarity">
    <text evidence="1 7">Belongs to the class-II aminoacyl-tRNA synthetase family. Type 1 subfamily.</text>
</comment>
<dbReference type="GO" id="GO:0016740">
    <property type="term" value="F:transferase activity"/>
    <property type="evidence" value="ECO:0007669"/>
    <property type="project" value="UniProtKB-ARBA"/>
</dbReference>
<dbReference type="InterPro" id="IPR029351">
    <property type="entry name" value="GAD_dom"/>
</dbReference>
<dbReference type="NCBIfam" id="NF001750">
    <property type="entry name" value="PRK00476.1"/>
    <property type="match status" value="1"/>
</dbReference>
<dbReference type="InterPro" id="IPR004524">
    <property type="entry name" value="Asp-tRNA-ligase_1"/>
</dbReference>
<dbReference type="InterPro" id="IPR002312">
    <property type="entry name" value="Asp/Asn-tRNA-synth_IIb"/>
</dbReference>
<feature type="binding site" evidence="7">
    <location>
        <position position="236"/>
    </location>
    <ligand>
        <name>L-aspartate</name>
        <dbReference type="ChEBI" id="CHEBI:29991"/>
    </ligand>
</feature>
<dbReference type="CDD" id="cd04317">
    <property type="entry name" value="EcAspRS_like_N"/>
    <property type="match status" value="1"/>
</dbReference>
<dbReference type="InterPro" id="IPR006195">
    <property type="entry name" value="aa-tRNA-synth_II"/>
</dbReference>
<dbReference type="Pfam" id="PF01336">
    <property type="entry name" value="tRNA_anti-codon"/>
    <property type="match status" value="1"/>
</dbReference>